<dbReference type="EMBL" id="LNIX01000016">
    <property type="protein sequence ID" value="OXA45927.1"/>
    <property type="molecule type" value="Genomic_DNA"/>
</dbReference>
<gene>
    <name evidence="1" type="ORF">Fcan01_19023</name>
</gene>
<dbReference type="AlphaFoldDB" id="A0A226DMN6"/>
<reference evidence="1 2" key="1">
    <citation type="submission" date="2015-12" db="EMBL/GenBank/DDBJ databases">
        <title>The genome of Folsomia candida.</title>
        <authorList>
            <person name="Faddeeva A."/>
            <person name="Derks M.F."/>
            <person name="Anvar Y."/>
            <person name="Smit S."/>
            <person name="Van Straalen N."/>
            <person name="Roelofs D."/>
        </authorList>
    </citation>
    <scope>NUCLEOTIDE SEQUENCE [LARGE SCALE GENOMIC DNA]</scope>
    <source>
        <strain evidence="1 2">VU population</strain>
        <tissue evidence="1">Whole body</tissue>
    </source>
</reference>
<proteinExistence type="predicted"/>
<organism evidence="1 2">
    <name type="scientific">Folsomia candida</name>
    <name type="common">Springtail</name>
    <dbReference type="NCBI Taxonomy" id="158441"/>
    <lineage>
        <taxon>Eukaryota</taxon>
        <taxon>Metazoa</taxon>
        <taxon>Ecdysozoa</taxon>
        <taxon>Arthropoda</taxon>
        <taxon>Hexapoda</taxon>
        <taxon>Collembola</taxon>
        <taxon>Entomobryomorpha</taxon>
        <taxon>Isotomoidea</taxon>
        <taxon>Isotomidae</taxon>
        <taxon>Proisotominae</taxon>
        <taxon>Folsomia</taxon>
    </lineage>
</organism>
<dbReference type="Proteomes" id="UP000198287">
    <property type="component" value="Unassembled WGS sequence"/>
</dbReference>
<dbReference type="OMA" id="LLERMCK"/>
<evidence type="ECO:0000313" key="1">
    <source>
        <dbReference type="EMBL" id="OXA45927.1"/>
    </source>
</evidence>
<protein>
    <submittedName>
        <fullName evidence="1">Uncharacterized protein</fullName>
    </submittedName>
</protein>
<dbReference type="PANTHER" id="PTHR46954">
    <property type="entry name" value="C2H2-TYPE DOMAIN-CONTAINING PROTEIN"/>
    <property type="match status" value="1"/>
</dbReference>
<sequence length="471" mass="53955">MRTQSFAELQARVPIGKTAANKQTPLLMHMNYRIQLPDHDWVVGEKHRLIPSVYGFINIKENLLEDHKAVTYSGPTFIAIRSGKSCSSTALSHARDFNFIMNCDEFADNCKLSNGEYKPILIMTVDGGPDENPRYEKTIACAIQHFKKYNLDALFLATNAPGRSAFNRVERRMAPLSRDLAGLILPHDHFGTHLNEKGETTDEELELKNFEHAGTALAEIWSETIIDSYPTVAKYVKPEESNESEYYVSSDNTSAEWKMKHVRDSHYFLQIVKCDQPQCCSERRSSYSKLLNQFIPAPLSISLRDGLNVTNNTEGSKFVSLFLRMTLNDDHLKQGMTKEVPFDYCCPSLIDLVESRTCNKCGLYHGTLKSMKCHKKFCKAMNPSEPPTLDKEKALPTDRRIRPQRVAARRQQEKMVIWISRLNDQHADWFDDEEVDDGDNVEKFEAPMGENSIPILELEDFMKNPWEENKE</sequence>
<name>A0A226DMN6_FOLCA</name>
<comment type="caution">
    <text evidence="1">The sequence shown here is derived from an EMBL/GenBank/DDBJ whole genome shotgun (WGS) entry which is preliminary data.</text>
</comment>
<evidence type="ECO:0000313" key="2">
    <source>
        <dbReference type="Proteomes" id="UP000198287"/>
    </source>
</evidence>
<dbReference type="OrthoDB" id="7698126at2759"/>
<dbReference type="PANTHER" id="PTHR46954:SF1">
    <property type="entry name" value="C2H2-TYPE DOMAIN-CONTAINING PROTEIN"/>
    <property type="match status" value="1"/>
</dbReference>
<accession>A0A226DMN6</accession>
<keyword evidence="2" id="KW-1185">Reference proteome</keyword>